<sequence length="69" mass="7286">MRAGRVPARGVLHAPGWEEAPEGAPLLDVERALNVADNLVTQLCTLCGCAQELTPLLQGFDQIGGLDSM</sequence>
<organism evidence="1 2">
    <name type="scientific">Streptomyces similanensis</name>
    <dbReference type="NCBI Taxonomy" id="1274988"/>
    <lineage>
        <taxon>Bacteria</taxon>
        <taxon>Bacillati</taxon>
        <taxon>Actinomycetota</taxon>
        <taxon>Actinomycetes</taxon>
        <taxon>Kitasatosporales</taxon>
        <taxon>Streptomycetaceae</taxon>
        <taxon>Streptomyces</taxon>
    </lineage>
</organism>
<dbReference type="EMBL" id="BAABKC010000122">
    <property type="protein sequence ID" value="GAA5076923.1"/>
    <property type="molecule type" value="Genomic_DNA"/>
</dbReference>
<dbReference type="Proteomes" id="UP001500124">
    <property type="component" value="Unassembled WGS sequence"/>
</dbReference>
<reference evidence="2" key="1">
    <citation type="journal article" date="2019" name="Int. J. Syst. Evol. Microbiol.">
        <title>The Global Catalogue of Microorganisms (GCM) 10K type strain sequencing project: providing services to taxonomists for standard genome sequencing and annotation.</title>
        <authorList>
            <consortium name="The Broad Institute Genomics Platform"/>
            <consortium name="The Broad Institute Genome Sequencing Center for Infectious Disease"/>
            <person name="Wu L."/>
            <person name="Ma J."/>
        </authorList>
    </citation>
    <scope>NUCLEOTIDE SEQUENCE [LARGE SCALE GENOMIC DNA]</scope>
    <source>
        <strain evidence="2">JCM 18410</strain>
    </source>
</reference>
<name>A0ABP9LH88_9ACTN</name>
<comment type="caution">
    <text evidence="1">The sequence shown here is derived from an EMBL/GenBank/DDBJ whole genome shotgun (WGS) entry which is preliminary data.</text>
</comment>
<proteinExistence type="predicted"/>
<evidence type="ECO:0000313" key="1">
    <source>
        <dbReference type="EMBL" id="GAA5076923.1"/>
    </source>
</evidence>
<accession>A0ABP9LH88</accession>
<protein>
    <submittedName>
        <fullName evidence="1">Uncharacterized protein</fullName>
    </submittedName>
</protein>
<keyword evidence="2" id="KW-1185">Reference proteome</keyword>
<gene>
    <name evidence="1" type="ORF">GCM10023336_67290</name>
</gene>
<evidence type="ECO:0000313" key="2">
    <source>
        <dbReference type="Proteomes" id="UP001500124"/>
    </source>
</evidence>